<keyword evidence="4" id="KW-1185">Reference proteome</keyword>
<dbReference type="OrthoDB" id="2969869at2"/>
<feature type="compositionally biased region" description="Basic residues" evidence="1">
    <location>
        <begin position="134"/>
        <end position="148"/>
    </location>
</feature>
<gene>
    <name evidence="3" type="ORF">PPOP_1051</name>
</gene>
<dbReference type="AlphaFoldDB" id="M9LGL5"/>
<dbReference type="InterPro" id="IPR048494">
    <property type="entry name" value="Dit-like_N"/>
</dbReference>
<dbReference type="Pfam" id="PF21821">
    <property type="entry name" value="Dit_like"/>
    <property type="match status" value="1"/>
</dbReference>
<accession>M9LGL5</accession>
<feature type="domain" description="Dit-like phage tail protein N-terminal" evidence="2">
    <location>
        <begin position="10"/>
        <end position="116"/>
    </location>
</feature>
<protein>
    <recommendedName>
        <fullName evidence="2">Dit-like phage tail protein N-terminal domain-containing protein</fullName>
    </recommendedName>
</protein>
<comment type="caution">
    <text evidence="3">The sequence shown here is derived from an EMBL/GenBank/DDBJ whole genome shotgun (WGS) entry which is preliminary data.</text>
</comment>
<evidence type="ECO:0000259" key="2">
    <source>
        <dbReference type="Pfam" id="PF21821"/>
    </source>
</evidence>
<dbReference type="RefSeq" id="WP_006285048.1">
    <property type="nucleotide sequence ID" value="NZ_BALG01000044.1"/>
</dbReference>
<proteinExistence type="predicted"/>
<sequence length="170" mass="18554">MAKIDKHYILVESENPSYPVDVTEQPVEKGVNLTDHVQRQARTMGVSGYVVGPDAAKVLAYLRKASDTGKIVKYVGRIAFSGVITELATTHTYSIANGYSISFMMREIRIAKASRASKLPAPVRSQAALIVKAGTKKQKKKGAGKTKIIKSTSKEKTQKVKFKPGSKWAT</sequence>
<evidence type="ECO:0000256" key="1">
    <source>
        <dbReference type="SAM" id="MobiDB-lite"/>
    </source>
</evidence>
<evidence type="ECO:0000313" key="3">
    <source>
        <dbReference type="EMBL" id="GAC41700.1"/>
    </source>
</evidence>
<dbReference type="EMBL" id="BALG01000044">
    <property type="protein sequence ID" value="GAC41700.1"/>
    <property type="molecule type" value="Genomic_DNA"/>
</dbReference>
<organism evidence="3 4">
    <name type="scientific">Paenibacillus popilliae ATCC 14706</name>
    <dbReference type="NCBI Taxonomy" id="1212764"/>
    <lineage>
        <taxon>Bacteria</taxon>
        <taxon>Bacillati</taxon>
        <taxon>Bacillota</taxon>
        <taxon>Bacilli</taxon>
        <taxon>Bacillales</taxon>
        <taxon>Paenibacillaceae</taxon>
        <taxon>Paenibacillus</taxon>
    </lineage>
</organism>
<reference evidence="3 4" key="1">
    <citation type="submission" date="2012-10" db="EMBL/GenBank/DDBJ databases">
        <title>Draft Genome Sequence of Paenibacillus popilliae ATCC 14706T.</title>
        <authorList>
            <person name="Iiyama K."/>
            <person name="Mori K."/>
            <person name="Mon H."/>
            <person name="Chieda Y."/>
            <person name="Lee J.M."/>
            <person name="Kusakabe T."/>
            <person name="Tashiro K."/>
            <person name="Asano S."/>
            <person name="Yasunaga-Aoki C."/>
            <person name="Shimizu S."/>
        </authorList>
    </citation>
    <scope>NUCLEOTIDE SEQUENCE [LARGE SCALE GENOMIC DNA]</scope>
    <source>
        <strain evidence="3 4">ATCC 14706</strain>
    </source>
</reference>
<dbReference type="Proteomes" id="UP000029453">
    <property type="component" value="Unassembled WGS sequence"/>
</dbReference>
<evidence type="ECO:0000313" key="4">
    <source>
        <dbReference type="Proteomes" id="UP000029453"/>
    </source>
</evidence>
<feature type="region of interest" description="Disordered" evidence="1">
    <location>
        <begin position="134"/>
        <end position="170"/>
    </location>
</feature>
<name>M9LGL5_PAEPP</name>